<dbReference type="Gene3D" id="3.30.420.10">
    <property type="entry name" value="Ribonuclease H-like superfamily/Ribonuclease H"/>
    <property type="match status" value="1"/>
</dbReference>
<dbReference type="GO" id="GO:0006508">
    <property type="term" value="P:proteolysis"/>
    <property type="evidence" value="ECO:0007669"/>
    <property type="project" value="UniProtKB-KW"/>
</dbReference>
<dbReference type="Gene3D" id="1.10.340.70">
    <property type="match status" value="1"/>
</dbReference>
<dbReference type="GO" id="GO:0006338">
    <property type="term" value="P:chromatin remodeling"/>
    <property type="evidence" value="ECO:0007669"/>
    <property type="project" value="UniProtKB-ARBA"/>
</dbReference>
<dbReference type="GO" id="GO:0003964">
    <property type="term" value="F:RNA-directed DNA polymerase activity"/>
    <property type="evidence" value="ECO:0007669"/>
    <property type="project" value="UniProtKB-KW"/>
</dbReference>
<dbReference type="GO" id="GO:0006310">
    <property type="term" value="P:DNA recombination"/>
    <property type="evidence" value="ECO:0007669"/>
    <property type="project" value="UniProtKB-KW"/>
</dbReference>
<comment type="caution">
    <text evidence="14">The sequence shown here is derived from an EMBL/GenBank/DDBJ whole genome shotgun (WGS) entry which is preliminary data.</text>
</comment>
<dbReference type="InterPro" id="IPR023780">
    <property type="entry name" value="Chromo_domain"/>
</dbReference>
<dbReference type="GO" id="GO:0003887">
    <property type="term" value="F:DNA-directed DNA polymerase activity"/>
    <property type="evidence" value="ECO:0007669"/>
    <property type="project" value="UniProtKB-KW"/>
</dbReference>
<keyword evidence="2" id="KW-0479">Metal-binding</keyword>
<keyword evidence="7" id="KW-0229">DNA integration</keyword>
<dbReference type="PANTHER" id="PTHR37984">
    <property type="entry name" value="PROTEIN CBG26694"/>
    <property type="match status" value="1"/>
</dbReference>
<dbReference type="FunFam" id="3.30.420.10:FF:000032">
    <property type="entry name" value="Retrovirus-related Pol polyprotein from transposon 297-like Protein"/>
    <property type="match status" value="1"/>
</dbReference>
<dbReference type="GO" id="GO:0005634">
    <property type="term" value="C:nucleus"/>
    <property type="evidence" value="ECO:0007669"/>
    <property type="project" value="UniProtKB-ARBA"/>
</dbReference>
<dbReference type="Gene3D" id="2.40.50.40">
    <property type="match status" value="1"/>
</dbReference>
<evidence type="ECO:0000256" key="4">
    <source>
        <dbReference type="ARBA" id="ARBA00022801"/>
    </source>
</evidence>
<dbReference type="AlphaFoldDB" id="A0AAD5US97"/>
<dbReference type="InterPro" id="IPR036397">
    <property type="entry name" value="RNaseH_sf"/>
</dbReference>
<evidence type="ECO:0000256" key="1">
    <source>
        <dbReference type="ARBA" id="ARBA00022670"/>
    </source>
</evidence>
<dbReference type="InterPro" id="IPR050951">
    <property type="entry name" value="Retrovirus_Pol_polyprotein"/>
</dbReference>
<keyword evidence="8" id="KW-0695">RNA-directed DNA polymerase</keyword>
<keyword evidence="9" id="KW-0548">Nucleotidyltransferase</keyword>
<dbReference type="SMART" id="SM00298">
    <property type="entry name" value="CHROMO"/>
    <property type="match status" value="1"/>
</dbReference>
<keyword evidence="10" id="KW-0238">DNA-binding</keyword>
<organism evidence="14 15">
    <name type="scientific">Meripilus lineatus</name>
    <dbReference type="NCBI Taxonomy" id="2056292"/>
    <lineage>
        <taxon>Eukaryota</taxon>
        <taxon>Fungi</taxon>
        <taxon>Dikarya</taxon>
        <taxon>Basidiomycota</taxon>
        <taxon>Agaricomycotina</taxon>
        <taxon>Agaricomycetes</taxon>
        <taxon>Polyporales</taxon>
        <taxon>Meripilaceae</taxon>
        <taxon>Meripilus</taxon>
    </lineage>
</organism>
<dbReference type="Pfam" id="PF00385">
    <property type="entry name" value="Chromo"/>
    <property type="match status" value="1"/>
</dbReference>
<evidence type="ECO:0000256" key="11">
    <source>
        <dbReference type="ARBA" id="ARBA00023172"/>
    </source>
</evidence>
<keyword evidence="4" id="KW-0378">Hydrolase</keyword>
<keyword evidence="11" id="KW-0233">DNA recombination</keyword>
<evidence type="ECO:0000256" key="5">
    <source>
        <dbReference type="ARBA" id="ARBA00022842"/>
    </source>
</evidence>
<dbReference type="Pfam" id="PF24626">
    <property type="entry name" value="SH3_Tf2-1"/>
    <property type="match status" value="1"/>
</dbReference>
<gene>
    <name evidence="14" type="ORF">NLI96_g12054</name>
</gene>
<feature type="domain" description="Chromo" evidence="12">
    <location>
        <begin position="476"/>
        <end position="532"/>
    </location>
</feature>
<dbReference type="SUPFAM" id="SSF54160">
    <property type="entry name" value="Chromo domain-like"/>
    <property type="match status" value="1"/>
</dbReference>
<evidence type="ECO:0000259" key="12">
    <source>
        <dbReference type="PROSITE" id="PS50013"/>
    </source>
</evidence>
<evidence type="ECO:0000256" key="3">
    <source>
        <dbReference type="ARBA" id="ARBA00022750"/>
    </source>
</evidence>
<dbReference type="InterPro" id="IPR016197">
    <property type="entry name" value="Chromo-like_dom_sf"/>
</dbReference>
<evidence type="ECO:0000256" key="10">
    <source>
        <dbReference type="ARBA" id="ARBA00023125"/>
    </source>
</evidence>
<evidence type="ECO:0000256" key="9">
    <source>
        <dbReference type="ARBA" id="ARBA00022932"/>
    </source>
</evidence>
<dbReference type="FunFam" id="1.10.340.70:FF:000001">
    <property type="entry name" value="Retrovirus-related Pol polyprotein from transposon gypsy-like Protein"/>
    <property type="match status" value="1"/>
</dbReference>
<evidence type="ECO:0000313" key="14">
    <source>
        <dbReference type="EMBL" id="KAJ3475110.1"/>
    </source>
</evidence>
<dbReference type="SUPFAM" id="SSF53098">
    <property type="entry name" value="Ribonuclease H-like"/>
    <property type="match status" value="1"/>
</dbReference>
<keyword evidence="9" id="KW-0808">Transferase</keyword>
<keyword evidence="5" id="KW-0460">Magnesium</keyword>
<keyword evidence="15" id="KW-1185">Reference proteome</keyword>
<proteinExistence type="predicted"/>
<dbReference type="Proteomes" id="UP001212997">
    <property type="component" value="Unassembled WGS sequence"/>
</dbReference>
<keyword evidence="3" id="KW-0064">Aspartyl protease</keyword>
<reference evidence="14" key="1">
    <citation type="submission" date="2022-07" db="EMBL/GenBank/DDBJ databases">
        <title>Genome Sequence of Physisporinus lineatus.</title>
        <authorList>
            <person name="Buettner E."/>
        </authorList>
    </citation>
    <scope>NUCLEOTIDE SEQUENCE</scope>
    <source>
        <strain evidence="14">VT162</strain>
    </source>
</reference>
<dbReference type="InterPro" id="IPR001584">
    <property type="entry name" value="Integrase_cat-core"/>
</dbReference>
<evidence type="ECO:0000259" key="13">
    <source>
        <dbReference type="PROSITE" id="PS50994"/>
    </source>
</evidence>
<keyword evidence="1" id="KW-0645">Protease</keyword>
<dbReference type="PROSITE" id="PS50994">
    <property type="entry name" value="INTEGRASE"/>
    <property type="match status" value="1"/>
</dbReference>
<dbReference type="Pfam" id="PF17921">
    <property type="entry name" value="Integrase_H2C2"/>
    <property type="match status" value="1"/>
</dbReference>
<dbReference type="InterPro" id="IPR000953">
    <property type="entry name" value="Chromo/chromo_shadow_dom"/>
</dbReference>
<keyword evidence="9" id="KW-0239">DNA-directed DNA polymerase</keyword>
<evidence type="ECO:0000256" key="6">
    <source>
        <dbReference type="ARBA" id="ARBA00022884"/>
    </source>
</evidence>
<dbReference type="PROSITE" id="PS50013">
    <property type="entry name" value="CHROMO_2"/>
    <property type="match status" value="1"/>
</dbReference>
<evidence type="ECO:0000256" key="2">
    <source>
        <dbReference type="ARBA" id="ARBA00022723"/>
    </source>
</evidence>
<dbReference type="PANTHER" id="PTHR37984:SF5">
    <property type="entry name" value="PROTEIN NYNRIN-LIKE"/>
    <property type="match status" value="1"/>
</dbReference>
<dbReference type="InterPro" id="IPR012337">
    <property type="entry name" value="RNaseH-like_sf"/>
</dbReference>
<dbReference type="GO" id="GO:0003723">
    <property type="term" value="F:RNA binding"/>
    <property type="evidence" value="ECO:0007669"/>
    <property type="project" value="UniProtKB-KW"/>
</dbReference>
<protein>
    <submittedName>
        <fullName evidence="14">Uncharacterized protein</fullName>
    </submittedName>
</protein>
<name>A0AAD5US97_9APHY</name>
<dbReference type="InterPro" id="IPR041588">
    <property type="entry name" value="Integrase_H2C2"/>
</dbReference>
<accession>A0AAD5US97</accession>
<sequence>MQKEIETKDPYQTRRLWEESHKPPNVSIHLDETTIDKFKAGYEEDISFQTHASDPAQEKDSWKAIDRFFKDEKGLLFFRDADFHARLCVPKSMQPSVMKEAHESAFESAHAGPEKLWSALSKKFYWPRMKKDVVRFCVTCDVCQKTKPSNFNRYGKLSPHSIPSQPYESVSLDLIVNLPWSEGFNAILVTVDRLTKHAQFIPTTTGLTAEGFASLFVKHIACKFGLPTSIICDRDPRWTSEFWRSVAKQLQTEMLISSARHPQHDGQTEIVNRQLETMLRAYVAEDKGSWSVWVPLLEHAYNKRVHASTGASPYLLLLGFEPRSPLDFLHDSTSDSSKTISRSTQSDRFVKTLGMHRESARRAIARAQVSQAKSYNKDRRTINFEAGDLILINPHSLEWVESRGEGAKLVQKWIGPFEIQQRINENTYRVRLGDNYPGNPVFNIQHLRRYIQSPREFGDRAALPELRALKPAREEYEVESIIGHKYDKKKRSTVYLIRWVGFGPSHDSWQTTRDLRNAPELLNEYRKRVGLN</sequence>
<dbReference type="EMBL" id="JANAWD010000914">
    <property type="protein sequence ID" value="KAJ3475110.1"/>
    <property type="molecule type" value="Genomic_DNA"/>
</dbReference>
<dbReference type="GO" id="GO:0046872">
    <property type="term" value="F:metal ion binding"/>
    <property type="evidence" value="ECO:0007669"/>
    <property type="project" value="UniProtKB-KW"/>
</dbReference>
<dbReference type="GO" id="GO:0003677">
    <property type="term" value="F:DNA binding"/>
    <property type="evidence" value="ECO:0007669"/>
    <property type="project" value="UniProtKB-KW"/>
</dbReference>
<evidence type="ECO:0000313" key="15">
    <source>
        <dbReference type="Proteomes" id="UP001212997"/>
    </source>
</evidence>
<keyword evidence="6" id="KW-0694">RNA-binding</keyword>
<feature type="domain" description="Integrase catalytic" evidence="13">
    <location>
        <begin position="162"/>
        <end position="321"/>
    </location>
</feature>
<dbReference type="GO" id="GO:0004190">
    <property type="term" value="F:aspartic-type endopeptidase activity"/>
    <property type="evidence" value="ECO:0007669"/>
    <property type="project" value="UniProtKB-KW"/>
</dbReference>
<dbReference type="GO" id="GO:0015074">
    <property type="term" value="P:DNA integration"/>
    <property type="evidence" value="ECO:0007669"/>
    <property type="project" value="UniProtKB-KW"/>
</dbReference>
<evidence type="ECO:0000256" key="8">
    <source>
        <dbReference type="ARBA" id="ARBA00022918"/>
    </source>
</evidence>
<dbReference type="InterPro" id="IPR056924">
    <property type="entry name" value="SH3_Tf2-1"/>
</dbReference>
<evidence type="ECO:0000256" key="7">
    <source>
        <dbReference type="ARBA" id="ARBA00022908"/>
    </source>
</evidence>